<evidence type="ECO:0000313" key="2">
    <source>
        <dbReference type="EMBL" id="SDB31174.1"/>
    </source>
</evidence>
<dbReference type="STRING" id="1732.SAMN02910417_02315"/>
<reference evidence="2 3" key="1">
    <citation type="submission" date="2016-10" db="EMBL/GenBank/DDBJ databases">
        <authorList>
            <person name="de Groot N.N."/>
        </authorList>
    </citation>
    <scope>NUCLEOTIDE SEQUENCE [LARGE SCALE GENOMIC DNA]</scope>
    <source>
        <strain evidence="2 3">DSM 3217</strain>
    </source>
</reference>
<feature type="transmembrane region" description="Helical" evidence="1">
    <location>
        <begin position="20"/>
        <end position="41"/>
    </location>
</feature>
<keyword evidence="1" id="KW-0472">Membrane</keyword>
<dbReference type="PANTHER" id="PTHR41983">
    <property type="entry name" value="SHORT-CHAIN FATTY ACID TRANSPORTER-RELATED"/>
    <property type="match status" value="1"/>
</dbReference>
<proteinExistence type="predicted"/>
<feature type="transmembrane region" description="Helical" evidence="1">
    <location>
        <begin position="95"/>
        <end position="124"/>
    </location>
</feature>
<feature type="transmembrane region" description="Helical" evidence="1">
    <location>
        <begin position="136"/>
        <end position="154"/>
    </location>
</feature>
<protein>
    <submittedName>
        <fullName evidence="2">Short-chain fatty acids transporter</fullName>
    </submittedName>
</protein>
<feature type="transmembrane region" description="Helical" evidence="1">
    <location>
        <begin position="271"/>
        <end position="291"/>
    </location>
</feature>
<dbReference type="Pfam" id="PF02667">
    <property type="entry name" value="SCFA_trans"/>
    <property type="match status" value="1"/>
</dbReference>
<dbReference type="Proteomes" id="UP000199228">
    <property type="component" value="Unassembled WGS sequence"/>
</dbReference>
<feature type="transmembrane region" description="Helical" evidence="1">
    <location>
        <begin position="247"/>
        <end position="265"/>
    </location>
</feature>
<feature type="transmembrane region" description="Helical" evidence="1">
    <location>
        <begin position="429"/>
        <end position="455"/>
    </location>
</feature>
<dbReference type="InterPro" id="IPR006160">
    <property type="entry name" value="SCFA_transpt_AtoE"/>
</dbReference>
<keyword evidence="1" id="KW-1133">Transmembrane helix</keyword>
<dbReference type="AlphaFoldDB" id="A0A1G6CE26"/>
<evidence type="ECO:0000256" key="1">
    <source>
        <dbReference type="SAM" id="Phobius"/>
    </source>
</evidence>
<gene>
    <name evidence="2" type="ORF">SAMN02910417_02315</name>
</gene>
<feature type="transmembrane region" description="Helical" evidence="1">
    <location>
        <begin position="192"/>
        <end position="209"/>
    </location>
</feature>
<feature type="transmembrane region" description="Helical" evidence="1">
    <location>
        <begin position="53"/>
        <end position="75"/>
    </location>
</feature>
<organism evidence="2 3">
    <name type="scientific">Eubacterium oxidoreducens</name>
    <dbReference type="NCBI Taxonomy" id="1732"/>
    <lineage>
        <taxon>Bacteria</taxon>
        <taxon>Bacillati</taxon>
        <taxon>Bacillota</taxon>
        <taxon>Clostridia</taxon>
        <taxon>Eubacteriales</taxon>
        <taxon>Eubacteriaceae</taxon>
        <taxon>Eubacterium</taxon>
    </lineage>
</organism>
<name>A0A1G6CE26_EUBOX</name>
<sequence length="456" mass="48353">MFKAFTNGCVKLVQKYLPDAFVFCIILTIVVFIVAMPVTGMNPIEMASAWGNGVWNLLAFSMQMALVLVLGSALANAPAIKRLIIKLAHVPKKPVTAIGFVFVISGICCFINWGFGLIIGALLAKEVAKNLPKVDYRLIIAAAYSGFVVWHSGISGSIPLGLTALGEDGTVANTGGTVTEIVPTSETIFSPWNLIMVLIVIVVLAIVLMKMHPDPKNTVSIDPKLLADEVEEQPIPKTPAERVENSMVLSYIVVILGVVFLIYYFVSSGSILNALSLNIVNLIFLILGIAFHRTPIGYVRAIGEAAKSSGGIILQFPFYAGIQGMMVTAGADGVSLAGAISSFFVSISNAHTFPVFCYLAAGIVNFFVPSGGGQWAVQGPIMMPAGAKLGVSHAVTAMGIAWGDAWTNMLQPFWALPALGIAKLGARDIMGYCAIVLIVSGILTALGFLFIVPLFV</sequence>
<feature type="transmembrane region" description="Helical" evidence="1">
    <location>
        <begin position="343"/>
        <end position="368"/>
    </location>
</feature>
<keyword evidence="3" id="KW-1185">Reference proteome</keyword>
<dbReference type="EMBL" id="FMXR01000018">
    <property type="protein sequence ID" value="SDB31174.1"/>
    <property type="molecule type" value="Genomic_DNA"/>
</dbReference>
<evidence type="ECO:0000313" key="3">
    <source>
        <dbReference type="Proteomes" id="UP000199228"/>
    </source>
</evidence>
<dbReference type="GO" id="GO:0005886">
    <property type="term" value="C:plasma membrane"/>
    <property type="evidence" value="ECO:0007669"/>
    <property type="project" value="TreeGrafter"/>
</dbReference>
<dbReference type="PANTHER" id="PTHR41983:SF2">
    <property type="entry name" value="SHORT-CHAIN FATTY ACID TRANSPORTER-RELATED"/>
    <property type="match status" value="1"/>
</dbReference>
<keyword evidence="1" id="KW-0812">Transmembrane</keyword>
<dbReference type="RefSeq" id="WP_090174512.1">
    <property type="nucleotide sequence ID" value="NZ_FMXR01000018.1"/>
</dbReference>
<dbReference type="OrthoDB" id="255482at2"/>
<accession>A0A1G6CE26</accession>